<dbReference type="Pfam" id="PF01992">
    <property type="entry name" value="vATP-synt_AC39"/>
    <property type="match status" value="1"/>
</dbReference>
<evidence type="ECO:0000256" key="1">
    <source>
        <dbReference type="ARBA" id="ARBA00006709"/>
    </source>
</evidence>
<keyword evidence="2" id="KW-0813">Transport</keyword>
<dbReference type="Proteomes" id="UP000199708">
    <property type="component" value="Unassembled WGS sequence"/>
</dbReference>
<dbReference type="PANTHER" id="PTHR38682:SF1">
    <property type="entry name" value="V-TYPE ATP SYNTHASE SUBUNIT C"/>
    <property type="match status" value="1"/>
</dbReference>
<dbReference type="EMBL" id="FNCK01000003">
    <property type="protein sequence ID" value="SDG10903.1"/>
    <property type="molecule type" value="Genomic_DNA"/>
</dbReference>
<dbReference type="InterPro" id="IPR035067">
    <property type="entry name" value="V-type_ATPase_csu/dsu"/>
</dbReference>
<protein>
    <submittedName>
        <fullName evidence="4">V/A-type H+-transporting ATPase subunit C</fullName>
    </submittedName>
</protein>
<dbReference type="PANTHER" id="PTHR38682">
    <property type="entry name" value="V-TYPE ATP SYNTHASE SUBUNIT C"/>
    <property type="match status" value="1"/>
</dbReference>
<keyword evidence="3" id="KW-0406">Ion transport</keyword>
<dbReference type="STRING" id="120956.SAMN05421791_10365"/>
<dbReference type="Gene3D" id="1.20.1690.10">
    <property type="entry name" value="V-type ATP synthase subunit C domain"/>
    <property type="match status" value="2"/>
</dbReference>
<keyword evidence="5" id="KW-1185">Reference proteome</keyword>
<dbReference type="Gene3D" id="1.10.132.50">
    <property type="entry name" value="ATP synthase (C/AC39) subunit, domain 3"/>
    <property type="match status" value="1"/>
</dbReference>
<evidence type="ECO:0000313" key="4">
    <source>
        <dbReference type="EMBL" id="SDG10903.1"/>
    </source>
</evidence>
<dbReference type="SUPFAM" id="SSF103486">
    <property type="entry name" value="V-type ATP synthase subunit C"/>
    <property type="match status" value="1"/>
</dbReference>
<dbReference type="InterPro" id="IPR002843">
    <property type="entry name" value="ATPase_V0-cplx_csu/dsu"/>
</dbReference>
<name>A0A1G7RJK5_9LACT</name>
<evidence type="ECO:0000313" key="5">
    <source>
        <dbReference type="Proteomes" id="UP000199708"/>
    </source>
</evidence>
<dbReference type="OrthoDB" id="1653at2"/>
<dbReference type="InterPro" id="IPR044911">
    <property type="entry name" value="V-type_ATPase_csu/dsu_dom_3"/>
</dbReference>
<dbReference type="RefSeq" id="WP_090289479.1">
    <property type="nucleotide sequence ID" value="NZ_FNCK01000003.1"/>
</dbReference>
<dbReference type="AlphaFoldDB" id="A0A1G7RJK5"/>
<dbReference type="InterPro" id="IPR050873">
    <property type="entry name" value="V-ATPase_V0D/AC39_subunit"/>
</dbReference>
<gene>
    <name evidence="4" type="ORF">SAMN05421791_10365</name>
</gene>
<sequence>MKELEYAGLNTTLRLYEAQLLSQSDYETLLQMDSADEVLDYLGKTAYSIPEEVRLNRNFEPIIQQRLVHVYEELLEASPDRRIIEIFSLRYTYHNLKLLIKEKYLDEDLSHLYIPIGSFSKEELAQVVSTKGQNEDLHPVLQEAVYDAMTAVEDTGDTHSIDVILDTAYLRHIRSHADALQHEELNRFVKMKIDFQNLLTFVRAFKQGQSTSFIYTSLSSQGAVSRDDIIENWREKDLNGLVETYQTAEYMINLDPVWDQLHDEKVNPAELNTLIQNEFSRILRSFSFDAFGPMPVLTYLYFLEKEGDNVRLILTGKENHLDNQLIKERMRPIHGI</sequence>
<dbReference type="InterPro" id="IPR036079">
    <property type="entry name" value="ATPase_csu/dsu_sf"/>
</dbReference>
<evidence type="ECO:0000256" key="2">
    <source>
        <dbReference type="ARBA" id="ARBA00022448"/>
    </source>
</evidence>
<evidence type="ECO:0000256" key="3">
    <source>
        <dbReference type="ARBA" id="ARBA00023065"/>
    </source>
</evidence>
<dbReference type="GO" id="GO:0046961">
    <property type="term" value="F:proton-transporting ATPase activity, rotational mechanism"/>
    <property type="evidence" value="ECO:0007669"/>
    <property type="project" value="InterPro"/>
</dbReference>
<comment type="similarity">
    <text evidence="1">Belongs to the V-ATPase V0D/AC39 subunit family.</text>
</comment>
<accession>A0A1G7RJK5</accession>
<proteinExistence type="inferred from homology"/>
<reference evidence="4 5" key="1">
    <citation type="submission" date="2016-10" db="EMBL/GenBank/DDBJ databases">
        <authorList>
            <person name="de Groot N.N."/>
        </authorList>
    </citation>
    <scope>NUCLEOTIDE SEQUENCE [LARGE SCALE GENOMIC DNA]</scope>
    <source>
        <strain evidence="4 5">ATCC BAA-466</strain>
    </source>
</reference>
<organism evidence="4 5">
    <name type="scientific">Facklamia miroungae</name>
    <dbReference type="NCBI Taxonomy" id="120956"/>
    <lineage>
        <taxon>Bacteria</taxon>
        <taxon>Bacillati</taxon>
        <taxon>Bacillota</taxon>
        <taxon>Bacilli</taxon>
        <taxon>Lactobacillales</taxon>
        <taxon>Aerococcaceae</taxon>
        <taxon>Facklamia</taxon>
    </lineage>
</organism>